<dbReference type="PANTHER" id="PTHR48111">
    <property type="entry name" value="REGULATOR OF RPOS"/>
    <property type="match status" value="1"/>
</dbReference>
<dbReference type="FunFam" id="3.40.50.2300:FF:000001">
    <property type="entry name" value="DNA-binding response regulator PhoB"/>
    <property type="match status" value="1"/>
</dbReference>
<dbReference type="Gene3D" id="3.40.50.2300">
    <property type="match status" value="1"/>
</dbReference>
<dbReference type="InterPro" id="IPR011006">
    <property type="entry name" value="CheY-like_superfamily"/>
</dbReference>
<evidence type="ECO:0000256" key="5">
    <source>
        <dbReference type="ARBA" id="ARBA00023163"/>
    </source>
</evidence>
<keyword evidence="3" id="KW-0805">Transcription regulation</keyword>
<keyword evidence="2" id="KW-0902">Two-component regulatory system</keyword>
<sequence length="243" mass="26471">MTTTAGDPPSRSVLVVEDDRIINDALAERFRACGYAVHQAWDGPGAVTAFAEHEPDVVLLDLMLPGFDGLEVCRRIQAQHPVPVLMITARDEEADIVLGLGVGADDYITKPFRMREVTARVEALLRRVDRANELAAATPPTGAAVEHDGLRLDPRTRRCTVDGEEVHLTPTEFELLALLAADPGTVVRRGRIVHELWGWEESLGSRTLDSHVKSLRAKVGGHRVRTVHGVGYALADGEGGEPR</sequence>
<dbReference type="PROSITE" id="PS50110">
    <property type="entry name" value="RESPONSE_REGULATORY"/>
    <property type="match status" value="1"/>
</dbReference>
<feature type="domain" description="OmpR/PhoB-type" evidence="9">
    <location>
        <begin position="142"/>
        <end position="236"/>
    </location>
</feature>
<evidence type="ECO:0000256" key="7">
    <source>
        <dbReference type="PROSITE-ProRule" id="PRU01091"/>
    </source>
</evidence>
<dbReference type="GO" id="GO:0005829">
    <property type="term" value="C:cytosol"/>
    <property type="evidence" value="ECO:0007669"/>
    <property type="project" value="TreeGrafter"/>
</dbReference>
<dbReference type="OrthoDB" id="9812490at2"/>
<proteinExistence type="predicted"/>
<dbReference type="GO" id="GO:0006355">
    <property type="term" value="P:regulation of DNA-templated transcription"/>
    <property type="evidence" value="ECO:0007669"/>
    <property type="project" value="InterPro"/>
</dbReference>
<evidence type="ECO:0000259" key="9">
    <source>
        <dbReference type="PROSITE" id="PS51755"/>
    </source>
</evidence>
<keyword evidence="11" id="KW-1185">Reference proteome</keyword>
<dbReference type="SMART" id="SM00862">
    <property type="entry name" value="Trans_reg_C"/>
    <property type="match status" value="1"/>
</dbReference>
<name>A0A560WD26_9MICO</name>
<evidence type="ECO:0000256" key="6">
    <source>
        <dbReference type="PROSITE-ProRule" id="PRU00169"/>
    </source>
</evidence>
<dbReference type="SUPFAM" id="SSF46894">
    <property type="entry name" value="C-terminal effector domain of the bipartite response regulators"/>
    <property type="match status" value="1"/>
</dbReference>
<evidence type="ECO:0000259" key="8">
    <source>
        <dbReference type="PROSITE" id="PS50110"/>
    </source>
</evidence>
<accession>A0A560WD26</accession>
<dbReference type="PROSITE" id="PS51755">
    <property type="entry name" value="OMPR_PHOB"/>
    <property type="match status" value="1"/>
</dbReference>
<dbReference type="RefSeq" id="WP_144856198.1">
    <property type="nucleotide sequence ID" value="NZ_BAAAYT010000007.1"/>
</dbReference>
<dbReference type="InterPro" id="IPR016032">
    <property type="entry name" value="Sig_transdc_resp-reg_C-effctor"/>
</dbReference>
<reference evidence="10 11" key="1">
    <citation type="submission" date="2019-06" db="EMBL/GenBank/DDBJ databases">
        <title>Sequencing the genomes of 1000 actinobacteria strains.</title>
        <authorList>
            <person name="Klenk H.-P."/>
        </authorList>
    </citation>
    <scope>NUCLEOTIDE SEQUENCE [LARGE SCALE GENOMIC DNA]</scope>
    <source>
        <strain evidence="10 11">DSM 18935</strain>
    </source>
</reference>
<evidence type="ECO:0000313" key="10">
    <source>
        <dbReference type="EMBL" id="TWD15470.1"/>
    </source>
</evidence>
<dbReference type="Pfam" id="PF00486">
    <property type="entry name" value="Trans_reg_C"/>
    <property type="match status" value="1"/>
</dbReference>
<evidence type="ECO:0000313" key="11">
    <source>
        <dbReference type="Proteomes" id="UP000315628"/>
    </source>
</evidence>
<dbReference type="CDD" id="cd00383">
    <property type="entry name" value="trans_reg_C"/>
    <property type="match status" value="1"/>
</dbReference>
<dbReference type="Pfam" id="PF00072">
    <property type="entry name" value="Response_reg"/>
    <property type="match status" value="1"/>
</dbReference>
<keyword evidence="5" id="KW-0804">Transcription</keyword>
<dbReference type="InterPro" id="IPR036388">
    <property type="entry name" value="WH-like_DNA-bd_sf"/>
</dbReference>
<dbReference type="SUPFAM" id="SSF52172">
    <property type="entry name" value="CheY-like"/>
    <property type="match status" value="1"/>
</dbReference>
<dbReference type="GO" id="GO:0032993">
    <property type="term" value="C:protein-DNA complex"/>
    <property type="evidence" value="ECO:0007669"/>
    <property type="project" value="TreeGrafter"/>
</dbReference>
<feature type="modified residue" description="4-aspartylphosphate" evidence="6">
    <location>
        <position position="61"/>
    </location>
</feature>
<dbReference type="Proteomes" id="UP000315628">
    <property type="component" value="Unassembled WGS sequence"/>
</dbReference>
<dbReference type="Gene3D" id="6.10.250.690">
    <property type="match status" value="1"/>
</dbReference>
<dbReference type="PANTHER" id="PTHR48111:SF4">
    <property type="entry name" value="DNA-BINDING DUAL TRANSCRIPTIONAL REGULATOR OMPR"/>
    <property type="match status" value="1"/>
</dbReference>
<feature type="domain" description="Response regulatory" evidence="8">
    <location>
        <begin position="12"/>
        <end position="125"/>
    </location>
</feature>
<comment type="caution">
    <text evidence="10">The sequence shown here is derived from an EMBL/GenBank/DDBJ whole genome shotgun (WGS) entry which is preliminary data.</text>
</comment>
<dbReference type="InterPro" id="IPR001789">
    <property type="entry name" value="Sig_transdc_resp-reg_receiver"/>
</dbReference>
<evidence type="ECO:0000256" key="2">
    <source>
        <dbReference type="ARBA" id="ARBA00023012"/>
    </source>
</evidence>
<dbReference type="GO" id="GO:0000156">
    <property type="term" value="F:phosphorelay response regulator activity"/>
    <property type="evidence" value="ECO:0007669"/>
    <property type="project" value="TreeGrafter"/>
</dbReference>
<evidence type="ECO:0000256" key="4">
    <source>
        <dbReference type="ARBA" id="ARBA00023125"/>
    </source>
</evidence>
<dbReference type="GO" id="GO:0000976">
    <property type="term" value="F:transcription cis-regulatory region binding"/>
    <property type="evidence" value="ECO:0007669"/>
    <property type="project" value="TreeGrafter"/>
</dbReference>
<evidence type="ECO:0000256" key="1">
    <source>
        <dbReference type="ARBA" id="ARBA00022553"/>
    </source>
</evidence>
<keyword evidence="4 7" id="KW-0238">DNA-binding</keyword>
<dbReference type="Gene3D" id="1.10.10.10">
    <property type="entry name" value="Winged helix-like DNA-binding domain superfamily/Winged helix DNA-binding domain"/>
    <property type="match status" value="1"/>
</dbReference>
<gene>
    <name evidence="10" type="ORF">FB557_0980</name>
</gene>
<dbReference type="InterPro" id="IPR001867">
    <property type="entry name" value="OmpR/PhoB-type_DNA-bd"/>
</dbReference>
<feature type="DNA-binding region" description="OmpR/PhoB-type" evidence="7">
    <location>
        <begin position="142"/>
        <end position="236"/>
    </location>
</feature>
<evidence type="ECO:0000256" key="3">
    <source>
        <dbReference type="ARBA" id="ARBA00023015"/>
    </source>
</evidence>
<keyword evidence="1 6" id="KW-0597">Phosphoprotein</keyword>
<dbReference type="SMART" id="SM00448">
    <property type="entry name" value="REC"/>
    <property type="match status" value="1"/>
</dbReference>
<dbReference type="EMBL" id="VIUW01000002">
    <property type="protein sequence ID" value="TWD15470.1"/>
    <property type="molecule type" value="Genomic_DNA"/>
</dbReference>
<dbReference type="InterPro" id="IPR039420">
    <property type="entry name" value="WalR-like"/>
</dbReference>
<protein>
    <submittedName>
        <fullName evidence="10">DNA-binding response OmpR family regulator</fullName>
    </submittedName>
</protein>
<organism evidence="10 11">
    <name type="scientific">Marihabitans asiaticum</name>
    <dbReference type="NCBI Taxonomy" id="415218"/>
    <lineage>
        <taxon>Bacteria</taxon>
        <taxon>Bacillati</taxon>
        <taxon>Actinomycetota</taxon>
        <taxon>Actinomycetes</taxon>
        <taxon>Micrococcales</taxon>
        <taxon>Intrasporangiaceae</taxon>
        <taxon>Marihabitans</taxon>
    </lineage>
</organism>
<dbReference type="AlphaFoldDB" id="A0A560WD26"/>